<feature type="domain" description="Transposase IS801/IS1294" evidence="1">
    <location>
        <begin position="156"/>
        <end position="323"/>
    </location>
</feature>
<reference evidence="3 4" key="1">
    <citation type="submission" date="2016-03" db="EMBL/GenBank/DDBJ databases">
        <title>Complete genome sequence of Shewanella psychrophila WP2, a deep sea bacterium isolated from west Pacific sediment.</title>
        <authorList>
            <person name="Xu G."/>
            <person name="Jian H."/>
        </authorList>
    </citation>
    <scope>NUCLEOTIDE SEQUENCE [LARGE SCALE GENOMIC DNA]</scope>
    <source>
        <strain evidence="3 4">WP2</strain>
    </source>
</reference>
<dbReference type="PANTHER" id="PTHR37023:SF1">
    <property type="entry name" value="ISSOD25 TRANSPOSASE TNPA_ISSOD25"/>
    <property type="match status" value="1"/>
</dbReference>
<dbReference type="STRING" id="225848.Sps_01516"/>
<dbReference type="InterPro" id="IPR026889">
    <property type="entry name" value="Zn_Tnp"/>
</dbReference>
<dbReference type="EMBL" id="CP014782">
    <property type="protein sequence ID" value="AQS36682.1"/>
    <property type="molecule type" value="Genomic_DNA"/>
</dbReference>
<organism evidence="3 4">
    <name type="scientific">Shewanella psychrophila</name>
    <dbReference type="NCBI Taxonomy" id="225848"/>
    <lineage>
        <taxon>Bacteria</taxon>
        <taxon>Pseudomonadati</taxon>
        <taxon>Pseudomonadota</taxon>
        <taxon>Gammaproteobacteria</taxon>
        <taxon>Alteromonadales</taxon>
        <taxon>Shewanellaceae</taxon>
        <taxon>Shewanella</taxon>
    </lineage>
</organism>
<gene>
    <name evidence="3" type="ORF">Sps_01516</name>
</gene>
<proteinExistence type="predicted"/>
<protein>
    <submittedName>
        <fullName evidence="3">Transposase zinc-binding domain/Putative transposase</fullName>
    </submittedName>
</protein>
<dbReference type="KEGG" id="spsw:Sps_01516"/>
<dbReference type="Pfam" id="PF14319">
    <property type="entry name" value="Zn_Tnp_IS91"/>
    <property type="match status" value="1"/>
</dbReference>
<evidence type="ECO:0000259" key="1">
    <source>
        <dbReference type="Pfam" id="PF04986"/>
    </source>
</evidence>
<dbReference type="OrthoDB" id="6979325at2"/>
<sequence>MSFKGIKNKLLRFKSVFVTHWISFTIKHPRYNKPYYHSEIKKMMDCGSEALGFATFQCLSCGKGEHTVNFSCKGKACPQCGKRYSRESMEKIASRLLPGVNYRQVVLTLPCEFRNIFYNHPQQGALYSELMSVGHACLEALIQDLLLCNTLKIASIVFIHTHGRNGSYNPHLHILLGEGGLNPETNQWLPISYLPLGRLRLKWQAHLLHFMAARIGDLNGIIKALWVKHPDGFYAHPGNGKKVPTKHYRGLLKYLIKYLASPPIGVSRISCVSDGYVSYYYQSHKSKQREYERVEAEVFIGRMVQHILPKGFQRIRYYGLQATASFKKWYEIIAMAVGDLVDGMISYVSRLKYCDFFREVAGRNPLVCTFCGDDMELIRLYHPDRGVFYDIFAP</sequence>
<dbReference type="Pfam" id="PF04986">
    <property type="entry name" value="Y2_Tnp"/>
    <property type="match status" value="1"/>
</dbReference>
<name>A0A1S6HMF0_9GAMM</name>
<evidence type="ECO:0000313" key="4">
    <source>
        <dbReference type="Proteomes" id="UP000189545"/>
    </source>
</evidence>
<dbReference type="Proteomes" id="UP000189545">
    <property type="component" value="Chromosome"/>
</dbReference>
<evidence type="ECO:0000259" key="2">
    <source>
        <dbReference type="Pfam" id="PF14319"/>
    </source>
</evidence>
<feature type="domain" description="Transposase zinc-binding" evidence="2">
    <location>
        <begin position="19"/>
        <end position="109"/>
    </location>
</feature>
<accession>A0A1S6HMF0</accession>
<dbReference type="GO" id="GO:0006313">
    <property type="term" value="P:DNA transposition"/>
    <property type="evidence" value="ECO:0007669"/>
    <property type="project" value="InterPro"/>
</dbReference>
<dbReference type="AlphaFoldDB" id="A0A1S6HMF0"/>
<dbReference type="PANTHER" id="PTHR37023">
    <property type="entry name" value="TRANSPOSASE"/>
    <property type="match status" value="1"/>
</dbReference>
<dbReference type="InterPro" id="IPR007069">
    <property type="entry name" value="Transposase_32"/>
</dbReference>
<dbReference type="GO" id="GO:0004803">
    <property type="term" value="F:transposase activity"/>
    <property type="evidence" value="ECO:0007669"/>
    <property type="project" value="InterPro"/>
</dbReference>
<evidence type="ECO:0000313" key="3">
    <source>
        <dbReference type="EMBL" id="AQS36682.1"/>
    </source>
</evidence>
<keyword evidence="4" id="KW-1185">Reference proteome</keyword>
<dbReference type="GO" id="GO:0003677">
    <property type="term" value="F:DNA binding"/>
    <property type="evidence" value="ECO:0007669"/>
    <property type="project" value="InterPro"/>
</dbReference>
<dbReference type="RefSeq" id="WP_077751960.1">
    <property type="nucleotide sequence ID" value="NZ_CP014782.1"/>
</dbReference>